<reference evidence="2 3" key="1">
    <citation type="submission" date="2021-06" db="EMBL/GenBank/DDBJ databases">
        <authorList>
            <person name="Palmer J.M."/>
        </authorList>
    </citation>
    <scope>NUCLEOTIDE SEQUENCE [LARGE SCALE GENOMIC DNA]</scope>
    <source>
        <strain evidence="2 3">CL_MEX2019</strain>
        <tissue evidence="2">Muscle</tissue>
    </source>
</reference>
<feature type="compositionally biased region" description="Gly residues" evidence="1">
    <location>
        <begin position="114"/>
        <end position="125"/>
    </location>
</feature>
<sequence>MSIEPSFLSHAHLIYNKVFVILFYFTHSYKCYLQLKACLKSFRNMWTSSSCFLVPKQIYLNVFLPMPLKPPSRQMQSLGSPSDLAESLTFFVVFSLSAKPQTSLRQPNHRGRGGGRGGGGAGRGAGHGDFRQTRDLRDGLSEGRPGGHPNKLSNQNKANKRGNLPAER</sequence>
<accession>A0ABU7EWK2</accession>
<comment type="caution">
    <text evidence="2">The sequence shown here is derived from an EMBL/GenBank/DDBJ whole genome shotgun (WGS) entry which is preliminary data.</text>
</comment>
<protein>
    <submittedName>
        <fullName evidence="2">Uncharacterized protein</fullName>
    </submittedName>
</protein>
<name>A0ABU7EWK2_9TELE</name>
<proteinExistence type="predicted"/>
<evidence type="ECO:0000256" key="1">
    <source>
        <dbReference type="SAM" id="MobiDB-lite"/>
    </source>
</evidence>
<keyword evidence="3" id="KW-1185">Reference proteome</keyword>
<organism evidence="2 3">
    <name type="scientific">Characodon lateralis</name>
    <dbReference type="NCBI Taxonomy" id="208331"/>
    <lineage>
        <taxon>Eukaryota</taxon>
        <taxon>Metazoa</taxon>
        <taxon>Chordata</taxon>
        <taxon>Craniata</taxon>
        <taxon>Vertebrata</taxon>
        <taxon>Euteleostomi</taxon>
        <taxon>Actinopterygii</taxon>
        <taxon>Neopterygii</taxon>
        <taxon>Teleostei</taxon>
        <taxon>Neoteleostei</taxon>
        <taxon>Acanthomorphata</taxon>
        <taxon>Ovalentaria</taxon>
        <taxon>Atherinomorphae</taxon>
        <taxon>Cyprinodontiformes</taxon>
        <taxon>Goodeidae</taxon>
        <taxon>Characodon</taxon>
    </lineage>
</organism>
<dbReference type="EMBL" id="JAHUTJ010068446">
    <property type="protein sequence ID" value="MED6291588.1"/>
    <property type="molecule type" value="Genomic_DNA"/>
</dbReference>
<evidence type="ECO:0000313" key="2">
    <source>
        <dbReference type="EMBL" id="MED6291588.1"/>
    </source>
</evidence>
<feature type="compositionally biased region" description="Basic and acidic residues" evidence="1">
    <location>
        <begin position="126"/>
        <end position="141"/>
    </location>
</feature>
<feature type="region of interest" description="Disordered" evidence="1">
    <location>
        <begin position="100"/>
        <end position="168"/>
    </location>
</feature>
<gene>
    <name evidence="2" type="ORF">CHARACLAT_025158</name>
</gene>
<dbReference type="Proteomes" id="UP001352852">
    <property type="component" value="Unassembled WGS sequence"/>
</dbReference>
<evidence type="ECO:0000313" key="3">
    <source>
        <dbReference type="Proteomes" id="UP001352852"/>
    </source>
</evidence>